<dbReference type="AlphaFoldDB" id="A0A9X1F7E9"/>
<sequence length="108" mass="12723">MSKENILNMIENNAVIQDKLKELGITENGDRLKVELKYSELLSEDERKALKKQYKSIFSKKTRKEFKQMGMVVKYTDDPDSFSFCRSDAVCDNCYQSLQKRRRENSII</sequence>
<comment type="caution">
    <text evidence="1">The sequence shown here is derived from an EMBL/GenBank/DDBJ whole genome shotgun (WGS) entry which is preliminary data.</text>
</comment>
<dbReference type="Proteomes" id="UP001138894">
    <property type="component" value="Unassembled WGS sequence"/>
</dbReference>
<keyword evidence="2" id="KW-1185">Reference proteome</keyword>
<accession>A0A9X1F7E9</accession>
<evidence type="ECO:0000313" key="2">
    <source>
        <dbReference type="Proteomes" id="UP001138894"/>
    </source>
</evidence>
<protein>
    <submittedName>
        <fullName evidence="1">Uncharacterized protein</fullName>
    </submittedName>
</protein>
<evidence type="ECO:0000313" key="1">
    <source>
        <dbReference type="EMBL" id="MBV7268802.1"/>
    </source>
</evidence>
<gene>
    <name evidence="1" type="ORF">KCG49_06335</name>
</gene>
<dbReference type="EMBL" id="JAGSPD010000004">
    <property type="protein sequence ID" value="MBV7268802.1"/>
    <property type="molecule type" value="Genomic_DNA"/>
</dbReference>
<organism evidence="1 2">
    <name type="scientific">Winogradskyella luteola</name>
    <dbReference type="NCBI Taxonomy" id="2828330"/>
    <lineage>
        <taxon>Bacteria</taxon>
        <taxon>Pseudomonadati</taxon>
        <taxon>Bacteroidota</taxon>
        <taxon>Flavobacteriia</taxon>
        <taxon>Flavobacteriales</taxon>
        <taxon>Flavobacteriaceae</taxon>
        <taxon>Winogradskyella</taxon>
    </lineage>
</organism>
<dbReference type="RefSeq" id="WP_218545348.1">
    <property type="nucleotide sequence ID" value="NZ_JAGSPD010000004.1"/>
</dbReference>
<reference evidence="1" key="1">
    <citation type="submission" date="2021-04" db="EMBL/GenBank/DDBJ databases">
        <authorList>
            <person name="Pira H."/>
            <person name="Risdian C."/>
            <person name="Wink J."/>
        </authorList>
    </citation>
    <scope>NUCLEOTIDE SEQUENCE</scope>
    <source>
        <strain evidence="1">WHY3</strain>
    </source>
</reference>
<proteinExistence type="predicted"/>
<name>A0A9X1F7E9_9FLAO</name>